<dbReference type="Proteomes" id="UP001307849">
    <property type="component" value="Unassembled WGS sequence"/>
</dbReference>
<evidence type="ECO:0000256" key="2">
    <source>
        <dbReference type="ARBA" id="ARBA00023043"/>
    </source>
</evidence>
<reference evidence="5 6" key="1">
    <citation type="submission" date="2019-10" db="EMBL/GenBank/DDBJ databases">
        <authorList>
            <person name="Palmer J.M."/>
        </authorList>
    </citation>
    <scope>NUCLEOTIDE SEQUENCE [LARGE SCALE GENOMIC DNA]</scope>
    <source>
        <strain evidence="5 6">TWF506</strain>
    </source>
</reference>
<name>A0AAN8N4T9_9PEZI</name>
<evidence type="ECO:0000256" key="1">
    <source>
        <dbReference type="ARBA" id="ARBA00022737"/>
    </source>
</evidence>
<feature type="compositionally biased region" description="Pro residues" evidence="4">
    <location>
        <begin position="1"/>
        <end position="10"/>
    </location>
</feature>
<feature type="compositionally biased region" description="Polar residues" evidence="4">
    <location>
        <begin position="1521"/>
        <end position="1530"/>
    </location>
</feature>
<dbReference type="SUPFAM" id="SSF52540">
    <property type="entry name" value="P-loop containing nucleoside triphosphate hydrolases"/>
    <property type="match status" value="1"/>
</dbReference>
<dbReference type="InterPro" id="IPR036770">
    <property type="entry name" value="Ankyrin_rpt-contain_sf"/>
</dbReference>
<evidence type="ECO:0008006" key="7">
    <source>
        <dbReference type="Google" id="ProtNLM"/>
    </source>
</evidence>
<dbReference type="PANTHER" id="PTHR24198">
    <property type="entry name" value="ANKYRIN REPEAT AND PROTEIN KINASE DOMAIN-CONTAINING PROTEIN"/>
    <property type="match status" value="1"/>
</dbReference>
<evidence type="ECO:0000256" key="4">
    <source>
        <dbReference type="SAM" id="MobiDB-lite"/>
    </source>
</evidence>
<protein>
    <recommendedName>
        <fullName evidence="7">Ankyrin</fullName>
    </recommendedName>
</protein>
<dbReference type="Gene3D" id="1.25.40.20">
    <property type="entry name" value="Ankyrin repeat-containing domain"/>
    <property type="match status" value="3"/>
</dbReference>
<keyword evidence="2 3" id="KW-0040">ANK repeat</keyword>
<dbReference type="PROSITE" id="PS50297">
    <property type="entry name" value="ANK_REP_REGION"/>
    <property type="match status" value="4"/>
</dbReference>
<dbReference type="SMART" id="SM00248">
    <property type="entry name" value="ANK"/>
    <property type="match status" value="8"/>
</dbReference>
<dbReference type="SUPFAM" id="SSF53474">
    <property type="entry name" value="alpha/beta-Hydrolases"/>
    <property type="match status" value="1"/>
</dbReference>
<feature type="compositionally biased region" description="Basic and acidic residues" evidence="4">
    <location>
        <begin position="1505"/>
        <end position="1519"/>
    </location>
</feature>
<keyword evidence="6" id="KW-1185">Reference proteome</keyword>
<dbReference type="PRINTS" id="PR00364">
    <property type="entry name" value="DISEASERSIST"/>
</dbReference>
<dbReference type="SUPFAM" id="SSF48403">
    <property type="entry name" value="Ankyrin repeat"/>
    <property type="match status" value="2"/>
</dbReference>
<feature type="repeat" description="ANK" evidence="3">
    <location>
        <begin position="1400"/>
        <end position="1432"/>
    </location>
</feature>
<evidence type="ECO:0000313" key="6">
    <source>
        <dbReference type="Proteomes" id="UP001307849"/>
    </source>
</evidence>
<dbReference type="Gene3D" id="3.40.50.300">
    <property type="entry name" value="P-loop containing nucleotide triphosphate hydrolases"/>
    <property type="match status" value="1"/>
</dbReference>
<dbReference type="InterPro" id="IPR002110">
    <property type="entry name" value="Ankyrin_rpt"/>
</dbReference>
<dbReference type="EMBL" id="JAVHJM010000010">
    <property type="protein sequence ID" value="KAK6504439.1"/>
    <property type="molecule type" value="Genomic_DNA"/>
</dbReference>
<dbReference type="InterPro" id="IPR029058">
    <property type="entry name" value="AB_hydrolase_fold"/>
</dbReference>
<feature type="repeat" description="ANK" evidence="3">
    <location>
        <begin position="1001"/>
        <end position="1033"/>
    </location>
</feature>
<feature type="repeat" description="ANK" evidence="3">
    <location>
        <begin position="1071"/>
        <end position="1103"/>
    </location>
</feature>
<feature type="repeat" description="ANK" evidence="3">
    <location>
        <begin position="1367"/>
        <end position="1399"/>
    </location>
</feature>
<dbReference type="PANTHER" id="PTHR24198:SF165">
    <property type="entry name" value="ANKYRIN REPEAT-CONTAINING PROTEIN-RELATED"/>
    <property type="match status" value="1"/>
</dbReference>
<sequence>MASSRPPPTENRPNGTGADANAPNVDIVFIPGLASKAKVGSESYEFTEKFGYSTAGGWPPSLLSRIAPSSRVLWFYYKSIDTRGVDPVLHGGSVVSMIKKHAKELLIYITQSRQNRDGIDFASRPLIMVAHSYGGLVLKQALVFANGQNEFRESILGRTHSIIFLGTPHRGAGIGRIVANILKQAFPDSSVPIGDESVELANIMEAFCSILGSIKIATFYENKETKLKSGGKLLIVPPTATIIGIKDEIPTGMACQHHLLTNPNDLGDIRFYHFWRRLIEFRRMAGESSGRGRSQADPPPLLQWYLPALAKHFFGRHKELCAINDALLENGAPVLGKSLTIYGVRGIGKSELVLQYIQVPEVRNVYSATLWVRCSNRNMMFDSLRLIYNELSFRCPYMEHEFRGLGNPSGEVTRRTLRAIINGITKRLVALSSLPWLVVLDDLQLQLDGIENLATPNGQIIITTTEPKGSSSNLLEIRGVGDTVAFLIITQPRNLGEIKYRYSGSMVAEDVEIINRKLGGNPFALKMLGAATYSTGFSGGSGDIPRPPNNSHATRFQRDDFLAYSNGPEHEEADHILSVVNLAFATMELTSRVSITALKIIGYFNPMGITSRVLSDIISRGYGGWRYVCNSSGQGQTRLDDEARKFLEAGEDVWDLLRSFGILNSAPDIETNQFRLLPHPIIWTWIQRHLSATQATECVLFLGMILSHYRTLLMMWPMSWPQLYNGEMASHLRCCFRHMERLRFFDPGPENPFVKYGNTTLVPEGLAAGFKLFRDPHRYLTLCQFELDLWNYDPIPDSPSRLFVLLRKASIGHWETRNLEKGLEMIQQAIDVDRTDENTKQKEIEAKEALFQRDQMQYQVAKLNGELEEDAEYVSDSEYELLDDDEIVDILDLLSGKLENEKLVEIMSHPFNCDPADYHPDILFQLLSFDIDLNTEDPGSLEAELIIKAFKSFIKNNIDLGWCDRQRNTVLHTAVKGNHSLIVELLLNYSSRFDINATDFAGMTPLAFAVTTGSKTSAELLIQAGAELDFRPWSTSPPLLFRALSTDIELEFLRYLLEAGLKDSINEPHLHYGTILHHAAFTRSASVVELLLEYGADPNAIDYMRLTPLALAIILGYADGVLELLLARTDTSLLDYRGRHLSMLHCRGNDVALIRNHHPARNIRTSPLRLRRESSKAEILVYYWLRSQSYRPRGYLLEVPSQMYHILMHAGFKKLAVLIRGHEKSLSVDKSGRIRSDRCYGCGKEIAFNTSAFVCNKCCPTLFCADCRYNNVRAPTQTESGCNPDYDVKLDEAACRPIINRRGFQFRRVARNSILRGTAETFKAFHPDKYSLWNLVESGQISSVKSYIEGLPPLKKAMLDIDTLDFTGYTILHFAAEEEKDGVFTYLASQGAAIDASDISGWSVAHSAATAARITILKYMAAEGANLNIQDAYGRTPLHVAALEGNLETVKLLLQLGADRNIVDEDCLRPYDMESVTPEVKKVLLEFGHTPSLPETSASALQRDPTSESRRAIRARKLDPSTLSDSNPLTYTTETYSLLGSRHGKGSANARP</sequence>
<feature type="region of interest" description="Disordered" evidence="4">
    <location>
        <begin position="1"/>
        <end position="22"/>
    </location>
</feature>
<evidence type="ECO:0000256" key="3">
    <source>
        <dbReference type="PROSITE-ProRule" id="PRU00023"/>
    </source>
</evidence>
<keyword evidence="1" id="KW-0677">Repeat</keyword>
<dbReference type="Pfam" id="PF12796">
    <property type="entry name" value="Ank_2"/>
    <property type="match status" value="3"/>
</dbReference>
<comment type="caution">
    <text evidence="5">The sequence shown here is derived from an EMBL/GenBank/DDBJ whole genome shotgun (WGS) entry which is preliminary data.</text>
</comment>
<evidence type="ECO:0000313" key="5">
    <source>
        <dbReference type="EMBL" id="KAK6504439.1"/>
    </source>
</evidence>
<organism evidence="5 6">
    <name type="scientific">Arthrobotrys conoides</name>
    <dbReference type="NCBI Taxonomy" id="74498"/>
    <lineage>
        <taxon>Eukaryota</taxon>
        <taxon>Fungi</taxon>
        <taxon>Dikarya</taxon>
        <taxon>Ascomycota</taxon>
        <taxon>Pezizomycotina</taxon>
        <taxon>Orbiliomycetes</taxon>
        <taxon>Orbiliales</taxon>
        <taxon>Orbiliaceae</taxon>
        <taxon>Arthrobotrys</taxon>
    </lineage>
</organism>
<gene>
    <name evidence="5" type="ORF">TWF506_002637</name>
</gene>
<dbReference type="Gene3D" id="3.40.50.1820">
    <property type="entry name" value="alpha/beta hydrolase"/>
    <property type="match status" value="1"/>
</dbReference>
<dbReference type="PROSITE" id="PS50088">
    <property type="entry name" value="ANK_REPEAT"/>
    <property type="match status" value="5"/>
</dbReference>
<accession>A0AAN8N4T9</accession>
<feature type="region of interest" description="Disordered" evidence="4">
    <location>
        <begin position="1494"/>
        <end position="1530"/>
    </location>
</feature>
<proteinExistence type="predicted"/>
<feature type="repeat" description="ANK" evidence="3">
    <location>
        <begin position="1433"/>
        <end position="1465"/>
    </location>
</feature>
<dbReference type="InterPro" id="IPR027417">
    <property type="entry name" value="P-loop_NTPase"/>
</dbReference>